<sequence>MTTPIPCTDCIRIMSASYPNRICTVLAPYILHSEVPLTEGTTELVRSKYGADTV</sequence>
<dbReference type="AlphaFoldDB" id="A0AAW8VPB2"/>
<evidence type="ECO:0000313" key="1">
    <source>
        <dbReference type="EMBL" id="MDT4514812.1"/>
    </source>
</evidence>
<evidence type="ECO:0000313" key="2">
    <source>
        <dbReference type="Proteomes" id="UP001266995"/>
    </source>
</evidence>
<organism evidence="1 2">
    <name type="scientific">Bacteroides cellulosilyticus</name>
    <dbReference type="NCBI Taxonomy" id="246787"/>
    <lineage>
        <taxon>Bacteria</taxon>
        <taxon>Pseudomonadati</taxon>
        <taxon>Bacteroidota</taxon>
        <taxon>Bacteroidia</taxon>
        <taxon>Bacteroidales</taxon>
        <taxon>Bacteroidaceae</taxon>
        <taxon>Bacteroides</taxon>
    </lineage>
</organism>
<dbReference type="EMBL" id="JAVSNH010000002">
    <property type="protein sequence ID" value="MDT4514812.1"/>
    <property type="molecule type" value="Genomic_DNA"/>
</dbReference>
<dbReference type="Proteomes" id="UP001266995">
    <property type="component" value="Unassembled WGS sequence"/>
</dbReference>
<protein>
    <submittedName>
        <fullName evidence="1">Uncharacterized protein</fullName>
    </submittedName>
</protein>
<gene>
    <name evidence="1" type="ORF">RO785_27980</name>
</gene>
<comment type="caution">
    <text evidence="1">The sequence shown here is derived from an EMBL/GenBank/DDBJ whole genome shotgun (WGS) entry which is preliminary data.</text>
</comment>
<name>A0AAW8VPB2_9BACE</name>
<proteinExistence type="predicted"/>
<accession>A0AAW8VPB2</accession>
<dbReference type="RefSeq" id="WP_195510924.1">
    <property type="nucleotide sequence ID" value="NZ_JADMQL010000006.1"/>
</dbReference>
<reference evidence="1" key="1">
    <citation type="submission" date="2023-08" db="EMBL/GenBank/DDBJ databases">
        <title>Reintroducing virulent viruses to syntetic microbiomes.</title>
        <authorList>
            <person name="Wilde J."/>
            <person name="Boyes R."/>
            <person name="Robinson A.V."/>
            <person name="Daisley B.A."/>
            <person name="Allen-Vercoe E."/>
        </authorList>
    </citation>
    <scope>NUCLEOTIDE SEQUENCE</scope>
    <source>
        <strain evidence="1">225I_12FAA</strain>
    </source>
</reference>